<evidence type="ECO:0000313" key="2">
    <source>
        <dbReference type="Proteomes" id="UP000053989"/>
    </source>
</evidence>
<reference evidence="2" key="2">
    <citation type="submission" date="2015-01" db="EMBL/GenBank/DDBJ databases">
        <title>Evolutionary Origins and Diversification of the Mycorrhizal Mutualists.</title>
        <authorList>
            <consortium name="DOE Joint Genome Institute"/>
            <consortium name="Mycorrhizal Genomics Consortium"/>
            <person name="Kohler A."/>
            <person name="Kuo A."/>
            <person name="Nagy L.G."/>
            <person name="Floudas D."/>
            <person name="Copeland A."/>
            <person name="Barry K.W."/>
            <person name="Cichocki N."/>
            <person name="Veneault-Fourrey C."/>
            <person name="LaButti K."/>
            <person name="Lindquist E.A."/>
            <person name="Lipzen A."/>
            <person name="Lundell T."/>
            <person name="Morin E."/>
            <person name="Murat C."/>
            <person name="Riley R."/>
            <person name="Ohm R."/>
            <person name="Sun H."/>
            <person name="Tunlid A."/>
            <person name="Henrissat B."/>
            <person name="Grigoriev I.V."/>
            <person name="Hibbett D.S."/>
            <person name="Martin F."/>
        </authorList>
    </citation>
    <scope>NUCLEOTIDE SEQUENCE [LARGE SCALE GENOMIC DNA]</scope>
    <source>
        <strain evidence="2">Foug A</strain>
    </source>
</reference>
<proteinExistence type="predicted"/>
<organism evidence="1 2">
    <name type="scientific">Scleroderma citrinum Foug A</name>
    <dbReference type="NCBI Taxonomy" id="1036808"/>
    <lineage>
        <taxon>Eukaryota</taxon>
        <taxon>Fungi</taxon>
        <taxon>Dikarya</taxon>
        <taxon>Basidiomycota</taxon>
        <taxon>Agaricomycotina</taxon>
        <taxon>Agaricomycetes</taxon>
        <taxon>Agaricomycetidae</taxon>
        <taxon>Boletales</taxon>
        <taxon>Sclerodermatineae</taxon>
        <taxon>Sclerodermataceae</taxon>
        <taxon>Scleroderma</taxon>
    </lineage>
</organism>
<reference evidence="1 2" key="1">
    <citation type="submission" date="2014-04" db="EMBL/GenBank/DDBJ databases">
        <authorList>
            <consortium name="DOE Joint Genome Institute"/>
            <person name="Kuo A."/>
            <person name="Kohler A."/>
            <person name="Nagy L.G."/>
            <person name="Floudas D."/>
            <person name="Copeland A."/>
            <person name="Barry K.W."/>
            <person name="Cichocki N."/>
            <person name="Veneault-Fourrey C."/>
            <person name="LaButti K."/>
            <person name="Lindquist E.A."/>
            <person name="Lipzen A."/>
            <person name="Lundell T."/>
            <person name="Morin E."/>
            <person name="Murat C."/>
            <person name="Sun H."/>
            <person name="Tunlid A."/>
            <person name="Henrissat B."/>
            <person name="Grigoriev I.V."/>
            <person name="Hibbett D.S."/>
            <person name="Martin F."/>
            <person name="Nordberg H.P."/>
            <person name="Cantor M.N."/>
            <person name="Hua S.X."/>
        </authorList>
    </citation>
    <scope>NUCLEOTIDE SEQUENCE [LARGE SCALE GENOMIC DNA]</scope>
    <source>
        <strain evidence="1 2">Foug A</strain>
    </source>
</reference>
<keyword evidence="2" id="KW-1185">Reference proteome</keyword>
<sequence length="368" mass="41681">MTSKRPRRDPPDTPEAALATIHQLIRQFSIDPAMLKNLGPEYGTGVSFSKVTYDQAAPLVGLDPKKRLRDIGTFEIHRARIPTHLFRSIVVDMDVMLMQYGAPPEHRTEEARSRFFSPVFNHLIKQFSFMLRNEPETMVDGTQGRIVHFFETFGAVAVLCIEMMLKVGNDDERLKIIAQVIAECNGCDLENSTWLPIHCIFTDGLTYEFFKFERNPKPSFIRGCFPGDPVHLRRGLKVPDYSSMTATLPFILQLRCACEIIFDIMLSAYIAGLKAYYVRSEEKGRKQGLKRPSLDGCDRALQSAARALAAFREAEVQRKDGDLDSADATVDQALLALQERYKSYSHLQSDQSFLTPSQYRSSADILQI</sequence>
<accession>A0A0C3D5G9</accession>
<name>A0A0C3D5G9_9AGAM</name>
<dbReference type="AlphaFoldDB" id="A0A0C3D5G9"/>
<gene>
    <name evidence="1" type="ORF">SCLCIDRAFT_29950</name>
</gene>
<evidence type="ECO:0000313" key="1">
    <source>
        <dbReference type="EMBL" id="KIM56050.1"/>
    </source>
</evidence>
<dbReference type="InParanoid" id="A0A0C3D5G9"/>
<dbReference type="OrthoDB" id="3264482at2759"/>
<dbReference type="HOGENOM" id="CLU_047141_0_0_1"/>
<dbReference type="Proteomes" id="UP000053989">
    <property type="component" value="Unassembled WGS sequence"/>
</dbReference>
<protein>
    <submittedName>
        <fullName evidence="1">Uncharacterized protein</fullName>
    </submittedName>
</protein>
<dbReference type="EMBL" id="KN822124">
    <property type="protein sequence ID" value="KIM56050.1"/>
    <property type="molecule type" value="Genomic_DNA"/>
</dbReference>